<feature type="transmembrane region" description="Helical" evidence="7">
    <location>
        <begin position="59"/>
        <end position="77"/>
    </location>
</feature>
<dbReference type="Gene3D" id="1.20.1560.10">
    <property type="entry name" value="ABC transporter type 1, transmembrane domain"/>
    <property type="match status" value="1"/>
</dbReference>
<keyword evidence="3" id="KW-0547">Nucleotide-binding</keyword>
<feature type="domain" description="ABC transmembrane type-1" evidence="9">
    <location>
        <begin position="28"/>
        <end position="316"/>
    </location>
</feature>
<evidence type="ECO:0000256" key="4">
    <source>
        <dbReference type="ARBA" id="ARBA00022840"/>
    </source>
</evidence>
<keyword evidence="11" id="KW-1185">Reference proteome</keyword>
<dbReference type="PROSITE" id="PS50929">
    <property type="entry name" value="ABC_TM1F"/>
    <property type="match status" value="1"/>
</dbReference>
<dbReference type="InterPro" id="IPR003593">
    <property type="entry name" value="AAA+_ATPase"/>
</dbReference>
<keyword evidence="5 7" id="KW-1133">Transmembrane helix</keyword>
<evidence type="ECO:0000256" key="5">
    <source>
        <dbReference type="ARBA" id="ARBA00022989"/>
    </source>
</evidence>
<dbReference type="Gene3D" id="3.40.50.300">
    <property type="entry name" value="P-loop containing nucleotide triphosphate hydrolases"/>
    <property type="match status" value="1"/>
</dbReference>
<evidence type="ECO:0000313" key="11">
    <source>
        <dbReference type="Proteomes" id="UP000674938"/>
    </source>
</evidence>
<keyword evidence="6 7" id="KW-0472">Membrane</keyword>
<reference evidence="10" key="1">
    <citation type="submission" date="2020-12" db="EMBL/GenBank/DDBJ databases">
        <title>Vagococcus allomyrinae sp. nov. and Enterococcus lavae sp. nov., isolated from the larvae of Allomyrina dichotoma.</title>
        <authorList>
            <person name="Lee S.D."/>
        </authorList>
    </citation>
    <scope>NUCLEOTIDE SEQUENCE</scope>
    <source>
        <strain evidence="10">BWB3-3</strain>
    </source>
</reference>
<dbReference type="InterPro" id="IPR039421">
    <property type="entry name" value="Type_1_exporter"/>
</dbReference>
<evidence type="ECO:0000256" key="6">
    <source>
        <dbReference type="ARBA" id="ARBA00023136"/>
    </source>
</evidence>
<dbReference type="EMBL" id="JAEEGA010000007">
    <property type="protein sequence ID" value="MBP1041726.1"/>
    <property type="molecule type" value="Genomic_DNA"/>
</dbReference>
<dbReference type="SMART" id="SM00382">
    <property type="entry name" value="AAA"/>
    <property type="match status" value="1"/>
</dbReference>
<dbReference type="InterPro" id="IPR036640">
    <property type="entry name" value="ABC1_TM_sf"/>
</dbReference>
<dbReference type="GO" id="GO:0016887">
    <property type="term" value="F:ATP hydrolysis activity"/>
    <property type="evidence" value="ECO:0007669"/>
    <property type="project" value="InterPro"/>
</dbReference>
<dbReference type="PANTHER" id="PTHR24221:SF646">
    <property type="entry name" value="HAEMOLYSIN SECRETION ATP-BINDING PROTEIN"/>
    <property type="match status" value="1"/>
</dbReference>
<evidence type="ECO:0000256" key="1">
    <source>
        <dbReference type="ARBA" id="ARBA00004651"/>
    </source>
</evidence>
<proteinExistence type="predicted"/>
<protein>
    <submittedName>
        <fullName evidence="10">ABC transporter ATP-binding protein</fullName>
    </submittedName>
</protein>
<evidence type="ECO:0000256" key="3">
    <source>
        <dbReference type="ARBA" id="ARBA00022741"/>
    </source>
</evidence>
<feature type="transmembrane region" description="Helical" evidence="7">
    <location>
        <begin position="157"/>
        <end position="183"/>
    </location>
</feature>
<dbReference type="Pfam" id="PF00005">
    <property type="entry name" value="ABC_tran"/>
    <property type="match status" value="1"/>
</dbReference>
<feature type="transmembrane region" description="Helical" evidence="7">
    <location>
        <begin position="26"/>
        <end position="47"/>
    </location>
</feature>
<evidence type="ECO:0000259" key="9">
    <source>
        <dbReference type="PROSITE" id="PS50929"/>
    </source>
</evidence>
<evidence type="ECO:0000256" key="2">
    <source>
        <dbReference type="ARBA" id="ARBA00022692"/>
    </source>
</evidence>
<feature type="domain" description="ABC transporter" evidence="8">
    <location>
        <begin position="356"/>
        <end position="594"/>
    </location>
</feature>
<accession>A0A940SW56</accession>
<feature type="transmembrane region" description="Helical" evidence="7">
    <location>
        <begin position="89"/>
        <end position="105"/>
    </location>
</feature>
<dbReference type="GO" id="GO:0005524">
    <property type="term" value="F:ATP binding"/>
    <property type="evidence" value="ECO:0007669"/>
    <property type="project" value="UniProtKB-KW"/>
</dbReference>
<dbReference type="GO" id="GO:0034040">
    <property type="term" value="F:ATPase-coupled lipid transmembrane transporter activity"/>
    <property type="evidence" value="ECO:0007669"/>
    <property type="project" value="TreeGrafter"/>
</dbReference>
<dbReference type="InterPro" id="IPR027417">
    <property type="entry name" value="P-loop_NTPase"/>
</dbReference>
<dbReference type="PROSITE" id="PS50893">
    <property type="entry name" value="ABC_TRANSPORTER_2"/>
    <property type="match status" value="1"/>
</dbReference>
<gene>
    <name evidence="10" type="ORF">I6N95_11970</name>
</gene>
<dbReference type="PANTHER" id="PTHR24221">
    <property type="entry name" value="ATP-BINDING CASSETTE SUB-FAMILY B"/>
    <property type="match status" value="1"/>
</dbReference>
<organism evidence="10 11">
    <name type="scientific">Vagococcus allomyrinae</name>
    <dbReference type="NCBI Taxonomy" id="2794353"/>
    <lineage>
        <taxon>Bacteria</taxon>
        <taxon>Bacillati</taxon>
        <taxon>Bacillota</taxon>
        <taxon>Bacilli</taxon>
        <taxon>Lactobacillales</taxon>
        <taxon>Enterococcaceae</taxon>
        <taxon>Vagococcus</taxon>
    </lineage>
</organism>
<dbReference type="Proteomes" id="UP000674938">
    <property type="component" value="Unassembled WGS sequence"/>
</dbReference>
<dbReference type="GO" id="GO:0140359">
    <property type="term" value="F:ABC-type transporter activity"/>
    <property type="evidence" value="ECO:0007669"/>
    <property type="project" value="InterPro"/>
</dbReference>
<evidence type="ECO:0000259" key="8">
    <source>
        <dbReference type="PROSITE" id="PS50893"/>
    </source>
</evidence>
<dbReference type="InterPro" id="IPR003439">
    <property type="entry name" value="ABC_transporter-like_ATP-bd"/>
</dbReference>
<evidence type="ECO:0000256" key="7">
    <source>
        <dbReference type="SAM" id="Phobius"/>
    </source>
</evidence>
<dbReference type="SUPFAM" id="SSF52540">
    <property type="entry name" value="P-loop containing nucleoside triphosphate hydrolases"/>
    <property type="match status" value="1"/>
</dbReference>
<sequence>MEKRHYRLRDNIKWYFKRVWHEYPQYYFVSLLGIILKAGQSLLTVLLPATLVDLLINQVSLNRTIVIVASMGLGLALINTLRQYIETKILLFALGVRTNLQLVLFEKSLTMDYQLMENAKVREIKHIAEVEGIDQNSSAGEAFATQSYYLVEVTVSFILFGMTLSFFHPLLFVLIIGTTIISFMSLKRVRTFREEHKDDWGKIDAKRHYLKKNAYAIENGKDIRLYEMNTWYDKHIEKANDERLGWTKKESKTVFISQFIQDTGVFFRNLVAYMLLVSSIIKGSLTLPQFTLFFTVLNSVTDYVSKIAEHSHLVLKANQGLNDIRHFTELKSQLLRLEPGSKPDSQGLDGASSLSIRFENVSFIYSGASDYTIKNLSFTINNGENVALVGVNGAGKSTIVKLISGLLQPTSGNIFVNGIDIKTIPIELFYQLVAPVFQESLIFAFDVAANVTMTDDYDTSKLNHCLEEAGIAAKIKSLPEGILTQMKQYLREDGLELSGGETQKLMIARALYKDAPILILDEPTAALDAIAESELYEKYNELANHKTSIFISHRLASTRFCQKILFLSDGKIIEEGSHDQLMALSGKYAEIYNVQSHYYQKEVV</sequence>
<comment type="caution">
    <text evidence="10">The sequence shown here is derived from an EMBL/GenBank/DDBJ whole genome shotgun (WGS) entry which is preliminary data.</text>
</comment>
<dbReference type="InterPro" id="IPR011527">
    <property type="entry name" value="ABC1_TM_dom"/>
</dbReference>
<evidence type="ECO:0000313" key="10">
    <source>
        <dbReference type="EMBL" id="MBP1041726.1"/>
    </source>
</evidence>
<dbReference type="GO" id="GO:0005886">
    <property type="term" value="C:plasma membrane"/>
    <property type="evidence" value="ECO:0007669"/>
    <property type="project" value="UniProtKB-SubCell"/>
</dbReference>
<dbReference type="SUPFAM" id="SSF90123">
    <property type="entry name" value="ABC transporter transmembrane region"/>
    <property type="match status" value="1"/>
</dbReference>
<dbReference type="AlphaFoldDB" id="A0A940SW56"/>
<keyword evidence="2 7" id="KW-0812">Transmembrane</keyword>
<dbReference type="RefSeq" id="WP_209528113.1">
    <property type="nucleotide sequence ID" value="NZ_JAEEGA010000007.1"/>
</dbReference>
<comment type="subcellular location">
    <subcellularLocation>
        <location evidence="1">Cell membrane</location>
        <topology evidence="1">Multi-pass membrane protein</topology>
    </subcellularLocation>
</comment>
<name>A0A940SW56_9ENTE</name>
<keyword evidence="4 10" id="KW-0067">ATP-binding</keyword>